<dbReference type="AlphaFoldDB" id="A0A8X6RE70"/>
<dbReference type="InterPro" id="IPR052709">
    <property type="entry name" value="Transposase-MT_Hybrid"/>
</dbReference>
<dbReference type="InterPro" id="IPR036397">
    <property type="entry name" value="RNaseH_sf"/>
</dbReference>
<comment type="caution">
    <text evidence="1">The sequence shown here is derived from an EMBL/GenBank/DDBJ whole genome shotgun (WGS) entry which is preliminary data.</text>
</comment>
<evidence type="ECO:0000313" key="2">
    <source>
        <dbReference type="Proteomes" id="UP000887159"/>
    </source>
</evidence>
<protein>
    <submittedName>
        <fullName evidence="1">Histone-lysine N-methyltransferase SETMAR</fullName>
    </submittedName>
</protein>
<organism evidence="1 2">
    <name type="scientific">Trichonephila clavipes</name>
    <name type="common">Golden silk orbweaver</name>
    <name type="synonym">Nephila clavipes</name>
    <dbReference type="NCBI Taxonomy" id="2585209"/>
    <lineage>
        <taxon>Eukaryota</taxon>
        <taxon>Metazoa</taxon>
        <taxon>Ecdysozoa</taxon>
        <taxon>Arthropoda</taxon>
        <taxon>Chelicerata</taxon>
        <taxon>Arachnida</taxon>
        <taxon>Araneae</taxon>
        <taxon>Araneomorphae</taxon>
        <taxon>Entelegynae</taxon>
        <taxon>Araneoidea</taxon>
        <taxon>Nephilidae</taxon>
        <taxon>Trichonephila</taxon>
    </lineage>
</organism>
<dbReference type="Gene3D" id="3.30.420.10">
    <property type="entry name" value="Ribonuclease H-like superfamily/Ribonuclease H"/>
    <property type="match status" value="1"/>
</dbReference>
<proteinExistence type="predicted"/>
<gene>
    <name evidence="1" type="primary">WN55_06981</name>
    <name evidence="1" type="ORF">TNCV_1587591</name>
</gene>
<dbReference type="EMBL" id="BMAU01021175">
    <property type="protein sequence ID" value="GFX93581.1"/>
    <property type="molecule type" value="Genomic_DNA"/>
</dbReference>
<keyword evidence="2" id="KW-1185">Reference proteome</keyword>
<dbReference type="Proteomes" id="UP000887159">
    <property type="component" value="Unassembled WGS sequence"/>
</dbReference>
<dbReference type="GO" id="GO:0003676">
    <property type="term" value="F:nucleic acid binding"/>
    <property type="evidence" value="ECO:0007669"/>
    <property type="project" value="InterPro"/>
</dbReference>
<name>A0A8X6RE70_TRICX</name>
<accession>A0A8X6RE70</accession>
<dbReference type="PANTHER" id="PTHR46060:SF3">
    <property type="entry name" value="PROTEIN GVQW3"/>
    <property type="match status" value="1"/>
</dbReference>
<dbReference type="PANTHER" id="PTHR46060">
    <property type="entry name" value="MARINER MOS1 TRANSPOSASE-LIKE PROTEIN"/>
    <property type="match status" value="1"/>
</dbReference>
<evidence type="ECO:0000313" key="1">
    <source>
        <dbReference type="EMBL" id="GFX93581.1"/>
    </source>
</evidence>
<sequence>MVSRRGVEFHQDNARTQTSVVTRQNLWELGWEVLMRPPYSPDLAPRDYHLFLAFQNFLSGIKRRLNEHVSKMSKNGLKQISQEITVFNGAFCDLITQINWADIENCIDFLSKEMPDTKIVDNGLFDEIGRLNVHLNYNKLKQLEHQHAEID</sequence>
<reference evidence="1" key="1">
    <citation type="submission" date="2020-08" db="EMBL/GenBank/DDBJ databases">
        <title>Multicomponent nature underlies the extraordinary mechanical properties of spider dragline silk.</title>
        <authorList>
            <person name="Kono N."/>
            <person name="Nakamura H."/>
            <person name="Mori M."/>
            <person name="Yoshida Y."/>
            <person name="Ohtoshi R."/>
            <person name="Malay A.D."/>
            <person name="Moran D.A.P."/>
            <person name="Tomita M."/>
            <person name="Numata K."/>
            <person name="Arakawa K."/>
        </authorList>
    </citation>
    <scope>NUCLEOTIDE SEQUENCE</scope>
</reference>